<dbReference type="Gene3D" id="3.40.50.1000">
    <property type="entry name" value="HAD superfamily/HAD-like"/>
    <property type="match status" value="1"/>
</dbReference>
<dbReference type="PANTHER" id="PTHR16504:SF4">
    <property type="entry name" value="5'(3')-DEOXYRIBONUCLEOTIDASE"/>
    <property type="match status" value="1"/>
</dbReference>
<dbReference type="InterPro" id="IPR036412">
    <property type="entry name" value="HAD-like_sf"/>
</dbReference>
<dbReference type="GeneTree" id="ENSGT00390000011596"/>
<feature type="active site" description="Nucleophile" evidence="1">
    <location>
        <position position="17"/>
    </location>
</feature>
<dbReference type="OMA" id="MLHMQDT"/>
<reference evidence="2" key="1">
    <citation type="submission" date="2025-08" db="UniProtKB">
        <authorList>
            <consortium name="Ensembl"/>
        </authorList>
    </citation>
    <scope>IDENTIFICATION</scope>
</reference>
<organism evidence="2 3">
    <name type="scientific">Salmo trutta</name>
    <name type="common">Brown trout</name>
    <dbReference type="NCBI Taxonomy" id="8032"/>
    <lineage>
        <taxon>Eukaryota</taxon>
        <taxon>Metazoa</taxon>
        <taxon>Chordata</taxon>
        <taxon>Craniata</taxon>
        <taxon>Vertebrata</taxon>
        <taxon>Euteleostomi</taxon>
        <taxon>Actinopterygii</taxon>
        <taxon>Neopterygii</taxon>
        <taxon>Teleostei</taxon>
        <taxon>Protacanthopterygii</taxon>
        <taxon>Salmoniformes</taxon>
        <taxon>Salmonidae</taxon>
        <taxon>Salmoninae</taxon>
        <taxon>Salmo</taxon>
    </lineage>
</organism>
<sequence>MTSSSVYPRKCLLPLVDMDGVIADLEGGFLKKYRARYPNELYITLEDRQGFWVSSQYGNLRRDLLHSHVRTSSLLTCMLLKIFIENKLTQLFSSLFSSTDIFICTSPIKHYIHCPDEKCAWIEKHLNKTTVTGDILIDDTLIDKHYPNPTWEPILFTVCHNKNVSSSHRRLLSWPDDWRAILERGTQTEA</sequence>
<evidence type="ECO:0000313" key="2">
    <source>
        <dbReference type="Ensembl" id="ENSSTUP00000025415.1"/>
    </source>
</evidence>
<dbReference type="InterPro" id="IPR023214">
    <property type="entry name" value="HAD_sf"/>
</dbReference>
<dbReference type="Gene3D" id="1.10.40.40">
    <property type="entry name" value="Deoxyribonucleotidase, domain 2"/>
    <property type="match status" value="1"/>
</dbReference>
<feature type="active site" description="Proton donor" evidence="1">
    <location>
        <position position="19"/>
    </location>
</feature>
<dbReference type="Pfam" id="PF06941">
    <property type="entry name" value="NT5C"/>
    <property type="match status" value="1"/>
</dbReference>
<proteinExistence type="predicted"/>
<dbReference type="GO" id="GO:0009223">
    <property type="term" value="P:pyrimidine deoxyribonucleotide catabolic process"/>
    <property type="evidence" value="ECO:0007669"/>
    <property type="project" value="TreeGrafter"/>
</dbReference>
<evidence type="ECO:0000256" key="1">
    <source>
        <dbReference type="PIRSR" id="PIRSR610708-1"/>
    </source>
</evidence>
<dbReference type="Proteomes" id="UP000472277">
    <property type="component" value="Chromosome 10"/>
</dbReference>
<dbReference type="GO" id="GO:0008253">
    <property type="term" value="F:5'-nucleotidase activity"/>
    <property type="evidence" value="ECO:0007669"/>
    <property type="project" value="InterPro"/>
</dbReference>
<dbReference type="PANTHER" id="PTHR16504">
    <property type="entry name" value="5'(3')-DEOXYRIBONUCLEOTIDASE"/>
    <property type="match status" value="1"/>
</dbReference>
<accession>A0A673XMF9</accession>
<reference evidence="2" key="2">
    <citation type="submission" date="2025-09" db="UniProtKB">
        <authorList>
            <consortium name="Ensembl"/>
        </authorList>
    </citation>
    <scope>IDENTIFICATION</scope>
</reference>
<name>A0A673XMF9_SALTR</name>
<keyword evidence="3" id="KW-1185">Reference proteome</keyword>
<dbReference type="GO" id="GO:0005739">
    <property type="term" value="C:mitochondrion"/>
    <property type="evidence" value="ECO:0007669"/>
    <property type="project" value="TreeGrafter"/>
</dbReference>
<protein>
    <recommendedName>
        <fullName evidence="4">5',3'-nucleotidase, mitochondrial</fullName>
    </recommendedName>
</protein>
<dbReference type="Ensembl" id="ENSSTUT00000026639.1">
    <property type="protein sequence ID" value="ENSSTUP00000025415.1"/>
    <property type="gene ID" value="ENSSTUG00000011084.1"/>
</dbReference>
<evidence type="ECO:0000313" key="3">
    <source>
        <dbReference type="Proteomes" id="UP000472277"/>
    </source>
</evidence>
<dbReference type="InParanoid" id="A0A673XMF9"/>
<dbReference type="AlphaFoldDB" id="A0A673XMF9"/>
<evidence type="ECO:0008006" key="4">
    <source>
        <dbReference type="Google" id="ProtNLM"/>
    </source>
</evidence>
<dbReference type="SUPFAM" id="SSF56784">
    <property type="entry name" value="HAD-like"/>
    <property type="match status" value="1"/>
</dbReference>
<dbReference type="InterPro" id="IPR010708">
    <property type="entry name" value="5'(3')-deoxyribonucleotidase"/>
</dbReference>